<proteinExistence type="predicted"/>
<protein>
    <recommendedName>
        <fullName evidence="1">N-acetyltransferase domain-containing protein</fullName>
    </recommendedName>
</protein>
<dbReference type="Proteomes" id="UP001358417">
    <property type="component" value="Unassembled WGS sequence"/>
</dbReference>
<dbReference type="PANTHER" id="PTHR43328:SF1">
    <property type="entry name" value="N-ACETYLTRANSFERASE DOMAIN-CONTAINING PROTEIN"/>
    <property type="match status" value="1"/>
</dbReference>
<dbReference type="GO" id="GO:0016747">
    <property type="term" value="F:acyltransferase activity, transferring groups other than amino-acyl groups"/>
    <property type="evidence" value="ECO:0007669"/>
    <property type="project" value="InterPro"/>
</dbReference>
<dbReference type="Gene3D" id="3.40.630.30">
    <property type="match status" value="1"/>
</dbReference>
<dbReference type="GeneID" id="89969894"/>
<reference evidence="2 3" key="1">
    <citation type="submission" date="2023-08" db="EMBL/GenBank/DDBJ databases">
        <title>Black Yeasts Isolated from many extreme environments.</title>
        <authorList>
            <person name="Coleine C."/>
            <person name="Stajich J.E."/>
            <person name="Selbmann L."/>
        </authorList>
    </citation>
    <scope>NUCLEOTIDE SEQUENCE [LARGE SCALE GENOMIC DNA]</scope>
    <source>
        <strain evidence="2 3">CCFEE 5792</strain>
    </source>
</reference>
<dbReference type="EMBL" id="JAVRRD010000011">
    <property type="protein sequence ID" value="KAK5053717.1"/>
    <property type="molecule type" value="Genomic_DNA"/>
</dbReference>
<organism evidence="2 3">
    <name type="scientific">Exophiala bonariae</name>
    <dbReference type="NCBI Taxonomy" id="1690606"/>
    <lineage>
        <taxon>Eukaryota</taxon>
        <taxon>Fungi</taxon>
        <taxon>Dikarya</taxon>
        <taxon>Ascomycota</taxon>
        <taxon>Pezizomycotina</taxon>
        <taxon>Eurotiomycetes</taxon>
        <taxon>Chaetothyriomycetidae</taxon>
        <taxon>Chaetothyriales</taxon>
        <taxon>Herpotrichiellaceae</taxon>
        <taxon>Exophiala</taxon>
    </lineage>
</organism>
<comment type="caution">
    <text evidence="2">The sequence shown here is derived from an EMBL/GenBank/DDBJ whole genome shotgun (WGS) entry which is preliminary data.</text>
</comment>
<dbReference type="RefSeq" id="XP_064706842.1">
    <property type="nucleotide sequence ID" value="XM_064845297.1"/>
</dbReference>
<dbReference type="Pfam" id="PF13302">
    <property type="entry name" value="Acetyltransf_3"/>
    <property type="match status" value="1"/>
</dbReference>
<sequence length="259" mass="29227">MTLTPRSDFDPFNYTIAHNSLNIILSTPHRSDDATTLKALNDPRVGSNLSSVPFPYTESDRDFWYHTTKDASDLSRREWDVLQQDRASTGTAKKWMGSDQWVSVIRVGAPGSKPLEEGLIYPFIGEITFRRSGFPQIEDVKLQRQATDANAELPAGDPNILWDVGYYLIAEYHGKGIMPAVLSSLIKEVLVPYMNVHRLIGVYFEQNLASKRVFEKCGFRFVKLVPKAVSLPEVKFIASGFKEREIGIGVMQWEKALPT</sequence>
<feature type="domain" description="N-acetyltransferase" evidence="1">
    <location>
        <begin position="157"/>
        <end position="220"/>
    </location>
</feature>
<evidence type="ECO:0000259" key="1">
    <source>
        <dbReference type="Pfam" id="PF13302"/>
    </source>
</evidence>
<evidence type="ECO:0000313" key="2">
    <source>
        <dbReference type="EMBL" id="KAK5053717.1"/>
    </source>
</evidence>
<keyword evidence="3" id="KW-1185">Reference proteome</keyword>
<dbReference type="InterPro" id="IPR000182">
    <property type="entry name" value="GNAT_dom"/>
</dbReference>
<evidence type="ECO:0000313" key="3">
    <source>
        <dbReference type="Proteomes" id="UP001358417"/>
    </source>
</evidence>
<gene>
    <name evidence="2" type="ORF">LTR84_001678</name>
</gene>
<dbReference type="InterPro" id="IPR016181">
    <property type="entry name" value="Acyl_CoA_acyltransferase"/>
</dbReference>
<dbReference type="AlphaFoldDB" id="A0AAV9NBD2"/>
<dbReference type="SUPFAM" id="SSF55729">
    <property type="entry name" value="Acyl-CoA N-acyltransferases (Nat)"/>
    <property type="match status" value="1"/>
</dbReference>
<accession>A0AAV9NBD2</accession>
<name>A0AAV9NBD2_9EURO</name>
<dbReference type="PANTHER" id="PTHR43328">
    <property type="entry name" value="ACETYLTRANSFERASE-RELATED"/>
    <property type="match status" value="1"/>
</dbReference>